<dbReference type="Proteomes" id="UP001597542">
    <property type="component" value="Unassembled WGS sequence"/>
</dbReference>
<evidence type="ECO:0000256" key="6">
    <source>
        <dbReference type="ARBA" id="ARBA00034617"/>
    </source>
</evidence>
<keyword evidence="2 9" id="KW-0378">Hydrolase</keyword>
<evidence type="ECO:0000256" key="3">
    <source>
        <dbReference type="ARBA" id="ARBA00022806"/>
    </source>
</evidence>
<protein>
    <recommendedName>
        <fullName evidence="7">DNA 3'-5' helicase</fullName>
        <ecNumber evidence="7">5.6.2.4</ecNumber>
    </recommendedName>
</protein>
<comment type="catalytic activity">
    <reaction evidence="8">
        <text>ATP + H2O = ADP + phosphate + H(+)</text>
        <dbReference type="Rhea" id="RHEA:13065"/>
        <dbReference type="ChEBI" id="CHEBI:15377"/>
        <dbReference type="ChEBI" id="CHEBI:15378"/>
        <dbReference type="ChEBI" id="CHEBI:30616"/>
        <dbReference type="ChEBI" id="CHEBI:43474"/>
        <dbReference type="ChEBI" id="CHEBI:456216"/>
        <dbReference type="EC" id="5.6.2.4"/>
    </reaction>
</comment>
<dbReference type="RefSeq" id="WP_344270407.1">
    <property type="nucleotide sequence ID" value="NZ_BAAAHV010000008.1"/>
</dbReference>
<proteinExistence type="predicted"/>
<dbReference type="SUPFAM" id="SSF52540">
    <property type="entry name" value="P-loop containing nucleoside triphosphate hydrolases"/>
    <property type="match status" value="1"/>
</dbReference>
<feature type="binding site" evidence="9">
    <location>
        <begin position="273"/>
        <end position="280"/>
    </location>
    <ligand>
        <name>ATP</name>
        <dbReference type="ChEBI" id="CHEBI:30616"/>
    </ligand>
</feature>
<dbReference type="EC" id="5.6.2.4" evidence="7"/>
<keyword evidence="11" id="KW-0540">Nuclease</keyword>
<evidence type="ECO:0000259" key="10">
    <source>
        <dbReference type="PROSITE" id="PS51198"/>
    </source>
</evidence>
<dbReference type="InterPro" id="IPR000212">
    <property type="entry name" value="DNA_helicase_UvrD/REP"/>
</dbReference>
<keyword evidence="12" id="KW-1185">Reference proteome</keyword>
<evidence type="ECO:0000256" key="8">
    <source>
        <dbReference type="ARBA" id="ARBA00048988"/>
    </source>
</evidence>
<evidence type="ECO:0000256" key="2">
    <source>
        <dbReference type="ARBA" id="ARBA00022801"/>
    </source>
</evidence>
<dbReference type="Pfam" id="PF13361">
    <property type="entry name" value="UvrD_C"/>
    <property type="match status" value="1"/>
</dbReference>
<evidence type="ECO:0000313" key="12">
    <source>
        <dbReference type="Proteomes" id="UP001597542"/>
    </source>
</evidence>
<accession>A0ABW5HVR0</accession>
<dbReference type="InterPro" id="IPR014017">
    <property type="entry name" value="DNA_helicase_UvrD-like_C"/>
</dbReference>
<comment type="catalytic activity">
    <reaction evidence="6">
        <text>Couples ATP hydrolysis with the unwinding of duplex DNA by translocating in the 3'-5' direction.</text>
        <dbReference type="EC" id="5.6.2.4"/>
    </reaction>
</comment>
<dbReference type="InterPro" id="IPR027417">
    <property type="entry name" value="P-loop_NTPase"/>
</dbReference>
<keyword evidence="4 9" id="KW-0067">ATP-binding</keyword>
<dbReference type="PROSITE" id="PS51198">
    <property type="entry name" value="UVRD_HELICASE_ATP_BIND"/>
    <property type="match status" value="1"/>
</dbReference>
<comment type="caution">
    <text evidence="11">The sequence shown here is derived from an EMBL/GenBank/DDBJ whole genome shotgun (WGS) entry which is preliminary data.</text>
</comment>
<sequence length="718" mass="80733">MATVVFAKEFQKNLNVDGSLKPRAWDLLTKLSTDQDLTGLDLKMPKGARDSRVRTARVTDNHRAVLFAAGTADDKYYVLVAIRPHDDAYEFAAKATMRANPANGVFEVLHDQELPELLTFEESRVSTPDRPLLVPYRAEELEAIGILPELARRAVLLTDEGELTDLCIAAPEWQATALLDLACDVSLDVVKEQYGRDSSGPGTSVIPADFDDPTQLRESLSRSASRMEFVVVEGDEHLRRMLDGDFMAWRTFLHPDQRQLVERPRKGSFRVTGGAGTGKTVVAMHRAVVLATRNPEARILLTTYTKNLANQLKSDLRGLAEQSVLQRIDVSGVDQLARTIVARAGGARTRIMQDQDQLRLWHRAVEDTPDLAAGDDGWCTPHFLKAEYEQVILGMEIRSANAYLDEKRRGRPRLTRVQKTRLWRVVEKFRELLSGQEKTTYLDIAVQAVGIARSSGLPVLNRYDHVIVDEGQDLAAAHWRLLRAVVPAGLDDLFICEDAHQRLYGDRLVISRYGIETRGRSQRLTLNYRTTRQVLGYATRLLAGVDYIDLADEDDSTEFYRSLLVGPEPITHASQTWQEEKNFIVETVRRWLDEHQNQSPGAFAVLVHQVDLRDKLVRELRSAGVPAAVLEPDGTVEASGVQVATMHRAKGTEFARCVVAGVSEDMLPPRWRLAEVDEEQREEIIARDRNLLYVACTRPRDQLVITWTGRRSMLLPPG</sequence>
<dbReference type="Gene3D" id="3.40.50.300">
    <property type="entry name" value="P-loop containing nucleotide triphosphate hydrolases"/>
    <property type="match status" value="2"/>
</dbReference>
<organism evidence="11 12">
    <name type="scientific">Amycolatopsis albidoflavus</name>
    <dbReference type="NCBI Taxonomy" id="102226"/>
    <lineage>
        <taxon>Bacteria</taxon>
        <taxon>Bacillati</taxon>
        <taxon>Actinomycetota</taxon>
        <taxon>Actinomycetes</taxon>
        <taxon>Pseudonocardiales</taxon>
        <taxon>Pseudonocardiaceae</taxon>
        <taxon>Amycolatopsis</taxon>
    </lineage>
</organism>
<dbReference type="InterPro" id="IPR014016">
    <property type="entry name" value="UvrD-like_ATP-bd"/>
</dbReference>
<name>A0ABW5HVR0_9PSEU</name>
<evidence type="ECO:0000256" key="5">
    <source>
        <dbReference type="ARBA" id="ARBA00023235"/>
    </source>
</evidence>
<dbReference type="EMBL" id="JBHUKQ010000009">
    <property type="protein sequence ID" value="MFD2481014.1"/>
    <property type="molecule type" value="Genomic_DNA"/>
</dbReference>
<gene>
    <name evidence="11" type="ORF">ACFSUT_12065</name>
</gene>
<dbReference type="Pfam" id="PF00580">
    <property type="entry name" value="UvrD-helicase"/>
    <property type="match status" value="1"/>
</dbReference>
<evidence type="ECO:0000256" key="1">
    <source>
        <dbReference type="ARBA" id="ARBA00022741"/>
    </source>
</evidence>
<dbReference type="PANTHER" id="PTHR11070:SF45">
    <property type="entry name" value="DNA 3'-5' HELICASE"/>
    <property type="match status" value="1"/>
</dbReference>
<dbReference type="GO" id="GO:0004527">
    <property type="term" value="F:exonuclease activity"/>
    <property type="evidence" value="ECO:0007669"/>
    <property type="project" value="UniProtKB-KW"/>
</dbReference>
<evidence type="ECO:0000256" key="4">
    <source>
        <dbReference type="ARBA" id="ARBA00022840"/>
    </source>
</evidence>
<keyword evidence="11" id="KW-0269">Exonuclease</keyword>
<feature type="domain" description="UvrD-like helicase ATP-binding" evidence="10">
    <location>
        <begin position="252"/>
        <end position="563"/>
    </location>
</feature>
<evidence type="ECO:0000256" key="7">
    <source>
        <dbReference type="ARBA" id="ARBA00034808"/>
    </source>
</evidence>
<evidence type="ECO:0000313" key="11">
    <source>
        <dbReference type="EMBL" id="MFD2481014.1"/>
    </source>
</evidence>
<dbReference type="PANTHER" id="PTHR11070">
    <property type="entry name" value="UVRD / RECB / PCRA DNA HELICASE FAMILY MEMBER"/>
    <property type="match status" value="1"/>
</dbReference>
<keyword evidence="5" id="KW-0413">Isomerase</keyword>
<keyword evidence="1 9" id="KW-0547">Nucleotide-binding</keyword>
<keyword evidence="3 9" id="KW-0347">Helicase</keyword>
<reference evidence="12" key="1">
    <citation type="journal article" date="2019" name="Int. J. Syst. Evol. Microbiol.">
        <title>The Global Catalogue of Microorganisms (GCM) 10K type strain sequencing project: providing services to taxonomists for standard genome sequencing and annotation.</title>
        <authorList>
            <consortium name="The Broad Institute Genomics Platform"/>
            <consortium name="The Broad Institute Genome Sequencing Center for Infectious Disease"/>
            <person name="Wu L."/>
            <person name="Ma J."/>
        </authorList>
    </citation>
    <scope>NUCLEOTIDE SEQUENCE [LARGE SCALE GENOMIC DNA]</scope>
    <source>
        <strain evidence="12">CGMCC 4.7638</strain>
    </source>
</reference>
<evidence type="ECO:0000256" key="9">
    <source>
        <dbReference type="PROSITE-ProRule" id="PRU00560"/>
    </source>
</evidence>